<sequence>METFTDWTPTEKNLTQKGYHVKRFPSADRATQYLCDVCRDSTVGFGDSMTLLRMGLYEALSRHNTVLDPQHPADGMDFLETAAKCLSTEYFFTSANAVAQTGEIVNIDGSGNRIAGSLFGHKKVFFIITPDKLAPSLEQAIWLARNVAAPQNARRLGLSTPCALGEMRCYDCSSPERICSAMCVHFKAINDMESHVIFVDTRP</sequence>
<dbReference type="Proteomes" id="UP000824193">
    <property type="component" value="Unassembled WGS sequence"/>
</dbReference>
<organism evidence="2 3">
    <name type="scientific">Candidatus Allofournierella pullicola</name>
    <dbReference type="NCBI Taxonomy" id="2838596"/>
    <lineage>
        <taxon>Bacteria</taxon>
        <taxon>Bacillati</taxon>
        <taxon>Bacillota</taxon>
        <taxon>Clostridia</taxon>
        <taxon>Eubacteriales</taxon>
        <taxon>Oscillospiraceae</taxon>
        <taxon>Allofournierella</taxon>
    </lineage>
</organism>
<reference evidence="2" key="1">
    <citation type="journal article" date="2021" name="PeerJ">
        <title>Extensive microbial diversity within the chicken gut microbiome revealed by metagenomics and culture.</title>
        <authorList>
            <person name="Gilroy R."/>
            <person name="Ravi A."/>
            <person name="Getino M."/>
            <person name="Pursley I."/>
            <person name="Horton D.L."/>
            <person name="Alikhan N.F."/>
            <person name="Baker D."/>
            <person name="Gharbi K."/>
            <person name="Hall N."/>
            <person name="Watson M."/>
            <person name="Adriaenssens E.M."/>
            <person name="Foster-Nyarko E."/>
            <person name="Jarju S."/>
            <person name="Secka A."/>
            <person name="Antonio M."/>
            <person name="Oren A."/>
            <person name="Chaudhuri R.R."/>
            <person name="La Ragione R."/>
            <person name="Hildebrand F."/>
            <person name="Pallen M.J."/>
        </authorList>
    </citation>
    <scope>NUCLEOTIDE SEQUENCE</scope>
    <source>
        <strain evidence="2">2239</strain>
    </source>
</reference>
<dbReference type="AlphaFoldDB" id="A0A9D2AEL9"/>
<protein>
    <submittedName>
        <fullName evidence="2">Lactate utilization protein</fullName>
    </submittedName>
</protein>
<feature type="domain" description="LUD" evidence="1">
    <location>
        <begin position="10"/>
        <end position="199"/>
    </location>
</feature>
<gene>
    <name evidence="2" type="ORF">H9865_07930</name>
</gene>
<dbReference type="InterPro" id="IPR003741">
    <property type="entry name" value="LUD_dom"/>
</dbReference>
<evidence type="ECO:0000313" key="2">
    <source>
        <dbReference type="EMBL" id="HIX06012.1"/>
    </source>
</evidence>
<evidence type="ECO:0000313" key="3">
    <source>
        <dbReference type="Proteomes" id="UP000824193"/>
    </source>
</evidence>
<dbReference type="Pfam" id="PF02589">
    <property type="entry name" value="LUD_dom"/>
    <property type="match status" value="1"/>
</dbReference>
<dbReference type="EMBL" id="DXFW01000022">
    <property type="protein sequence ID" value="HIX06012.1"/>
    <property type="molecule type" value="Genomic_DNA"/>
</dbReference>
<accession>A0A9D2AEL9</accession>
<name>A0A9D2AEL9_9FIRM</name>
<reference evidence="2" key="2">
    <citation type="submission" date="2021-04" db="EMBL/GenBank/DDBJ databases">
        <authorList>
            <person name="Gilroy R."/>
        </authorList>
    </citation>
    <scope>NUCLEOTIDE SEQUENCE</scope>
    <source>
        <strain evidence="2">2239</strain>
    </source>
</reference>
<evidence type="ECO:0000259" key="1">
    <source>
        <dbReference type="Pfam" id="PF02589"/>
    </source>
</evidence>
<dbReference type="PANTHER" id="PTHR36179:SF2">
    <property type="entry name" value="LUD DOMAIN-CONTAINING PROTEIN"/>
    <property type="match status" value="1"/>
</dbReference>
<proteinExistence type="predicted"/>
<comment type="caution">
    <text evidence="2">The sequence shown here is derived from an EMBL/GenBank/DDBJ whole genome shotgun (WGS) entry which is preliminary data.</text>
</comment>
<dbReference type="PANTHER" id="PTHR36179">
    <property type="entry name" value="LUD_DOM DOMAIN-CONTAINING PROTEIN"/>
    <property type="match status" value="1"/>
</dbReference>